<dbReference type="AlphaFoldDB" id="A0A934IF61"/>
<gene>
    <name evidence="1" type="ORF">JAV76_12450</name>
</gene>
<reference evidence="1" key="1">
    <citation type="submission" date="2020-12" db="EMBL/GenBank/DDBJ databases">
        <title>Sanguibacter suaedae sp. nov., isolated from Suaeda aralocaspica.</title>
        <authorList>
            <person name="Ma Q."/>
        </authorList>
    </citation>
    <scope>NUCLEOTIDE SEQUENCE</scope>
    <source>
        <strain evidence="1">YZGR15</strain>
    </source>
</reference>
<name>A0A934IF61_9MICO</name>
<keyword evidence="2" id="KW-1185">Reference proteome</keyword>
<protein>
    <submittedName>
        <fullName evidence="1">Uncharacterized protein</fullName>
    </submittedName>
</protein>
<dbReference type="Proteomes" id="UP000602087">
    <property type="component" value="Unassembled WGS sequence"/>
</dbReference>
<accession>A0A934IF61</accession>
<proteinExistence type="predicted"/>
<organism evidence="1 2">
    <name type="scientific">Sanguibacter suaedae</name>
    <dbReference type="NCBI Taxonomy" id="2795737"/>
    <lineage>
        <taxon>Bacteria</taxon>
        <taxon>Bacillati</taxon>
        <taxon>Actinomycetota</taxon>
        <taxon>Actinomycetes</taxon>
        <taxon>Micrococcales</taxon>
        <taxon>Sanguibacteraceae</taxon>
        <taxon>Sanguibacter</taxon>
    </lineage>
</organism>
<evidence type="ECO:0000313" key="1">
    <source>
        <dbReference type="EMBL" id="MBI9115824.1"/>
    </source>
</evidence>
<dbReference type="EMBL" id="JAEINH010000011">
    <property type="protein sequence ID" value="MBI9115824.1"/>
    <property type="molecule type" value="Genomic_DNA"/>
</dbReference>
<comment type="caution">
    <text evidence="1">The sequence shown here is derived from an EMBL/GenBank/DDBJ whole genome shotgun (WGS) entry which is preliminary data.</text>
</comment>
<evidence type="ECO:0000313" key="2">
    <source>
        <dbReference type="Proteomes" id="UP000602087"/>
    </source>
</evidence>
<dbReference type="RefSeq" id="WP_198734395.1">
    <property type="nucleotide sequence ID" value="NZ_JAEINH010000011.1"/>
</dbReference>
<sequence length="177" mass="19542">MSEIVPRFPPVPEHIGISELCHVCHRARVHAQTTIQSLARACTRCLSLDRALGAPFGARLLTPLDEGTDPGSVLHNRLWGSPGRDLAKRLRAHHHSQVDELTAQARASGLSSLQVRYPGASPIAQMIDWDAWPQEFPAGPEYTVAGYQRYVQEVHPWVDSVEPRVCDTAWLSLLAGL</sequence>